<keyword evidence="2" id="KW-1185">Reference proteome</keyword>
<evidence type="ECO:0000313" key="1">
    <source>
        <dbReference type="EMBL" id="KAK8396035.1"/>
    </source>
</evidence>
<comment type="caution">
    <text evidence="1">The sequence shown here is derived from an EMBL/GenBank/DDBJ whole genome shotgun (WGS) entry which is preliminary data.</text>
</comment>
<dbReference type="EMBL" id="JARAKH010000016">
    <property type="protein sequence ID" value="KAK8396035.1"/>
    <property type="molecule type" value="Genomic_DNA"/>
</dbReference>
<dbReference type="Proteomes" id="UP001487740">
    <property type="component" value="Unassembled WGS sequence"/>
</dbReference>
<dbReference type="AlphaFoldDB" id="A0AAW0U8I1"/>
<proteinExistence type="predicted"/>
<gene>
    <name evidence="1" type="ORF">O3P69_005252</name>
</gene>
<organism evidence="1 2">
    <name type="scientific">Scylla paramamosain</name>
    <name type="common">Mud crab</name>
    <dbReference type="NCBI Taxonomy" id="85552"/>
    <lineage>
        <taxon>Eukaryota</taxon>
        <taxon>Metazoa</taxon>
        <taxon>Ecdysozoa</taxon>
        <taxon>Arthropoda</taxon>
        <taxon>Crustacea</taxon>
        <taxon>Multicrustacea</taxon>
        <taxon>Malacostraca</taxon>
        <taxon>Eumalacostraca</taxon>
        <taxon>Eucarida</taxon>
        <taxon>Decapoda</taxon>
        <taxon>Pleocyemata</taxon>
        <taxon>Brachyura</taxon>
        <taxon>Eubrachyura</taxon>
        <taxon>Portunoidea</taxon>
        <taxon>Portunidae</taxon>
        <taxon>Portuninae</taxon>
        <taxon>Scylla</taxon>
    </lineage>
</organism>
<reference evidence="1 2" key="1">
    <citation type="submission" date="2023-03" db="EMBL/GenBank/DDBJ databases">
        <title>High-quality genome of Scylla paramamosain provides insights in environmental adaptation.</title>
        <authorList>
            <person name="Zhang L."/>
        </authorList>
    </citation>
    <scope>NUCLEOTIDE SEQUENCE [LARGE SCALE GENOMIC DNA]</scope>
    <source>
        <strain evidence="1">LZ_2023a</strain>
        <tissue evidence="1">Muscle</tissue>
    </source>
</reference>
<evidence type="ECO:0000313" key="2">
    <source>
        <dbReference type="Proteomes" id="UP001487740"/>
    </source>
</evidence>
<accession>A0AAW0U8I1</accession>
<name>A0AAW0U8I1_SCYPA</name>
<protein>
    <submittedName>
        <fullName evidence="1">Uncharacterized protein</fullName>
    </submittedName>
</protein>
<sequence length="79" mass="9128">MVSVLVREALLCPRVKVWPSQLPQLPSLISISPSFIKKRTRGEGRGAKAVLTYNKRAPEHYCLNEQHWDYNARHQRPFG</sequence>